<accession>A0ABS9DY69</accession>
<dbReference type="PANTHER" id="PTHR22603:SF66">
    <property type="entry name" value="ETHANOLAMINE KINASE"/>
    <property type="match status" value="1"/>
</dbReference>
<dbReference type="PANTHER" id="PTHR22603">
    <property type="entry name" value="CHOLINE/ETHANOALAMINE KINASE"/>
    <property type="match status" value="1"/>
</dbReference>
<evidence type="ECO:0000313" key="2">
    <source>
        <dbReference type="EMBL" id="MCF3947691.1"/>
    </source>
</evidence>
<dbReference type="Proteomes" id="UP001521209">
    <property type="component" value="Unassembled WGS sequence"/>
</dbReference>
<reference evidence="2 3" key="1">
    <citation type="submission" date="2022-01" db="EMBL/GenBank/DDBJ databases">
        <authorList>
            <person name="Won M."/>
            <person name="Kim S.-J."/>
            <person name="Kwon S.-W."/>
        </authorList>
    </citation>
    <scope>NUCLEOTIDE SEQUENCE [LARGE SCALE GENOMIC DNA]</scope>
    <source>
        <strain evidence="2 3">KCTC 23505</strain>
    </source>
</reference>
<evidence type="ECO:0000313" key="3">
    <source>
        <dbReference type="Proteomes" id="UP001521209"/>
    </source>
</evidence>
<proteinExistence type="predicted"/>
<dbReference type="SUPFAM" id="SSF56112">
    <property type="entry name" value="Protein kinase-like (PK-like)"/>
    <property type="match status" value="1"/>
</dbReference>
<dbReference type="Pfam" id="PF01636">
    <property type="entry name" value="APH"/>
    <property type="match status" value="1"/>
</dbReference>
<dbReference type="RefSeq" id="WP_235704951.1">
    <property type="nucleotide sequence ID" value="NZ_JAKGBZ010000028.1"/>
</dbReference>
<dbReference type="InterPro" id="IPR002575">
    <property type="entry name" value="Aminoglycoside_PTrfase"/>
</dbReference>
<feature type="domain" description="Aminoglycoside phosphotransferase" evidence="1">
    <location>
        <begin position="24"/>
        <end position="242"/>
    </location>
</feature>
<keyword evidence="3" id="KW-1185">Reference proteome</keyword>
<evidence type="ECO:0000259" key="1">
    <source>
        <dbReference type="Pfam" id="PF01636"/>
    </source>
</evidence>
<dbReference type="InterPro" id="IPR011009">
    <property type="entry name" value="Kinase-like_dom_sf"/>
</dbReference>
<dbReference type="Gene3D" id="3.90.1200.10">
    <property type="match status" value="1"/>
</dbReference>
<dbReference type="CDD" id="cd05151">
    <property type="entry name" value="ChoK-like"/>
    <property type="match status" value="1"/>
</dbReference>
<dbReference type="Gene3D" id="3.30.200.20">
    <property type="entry name" value="Phosphorylase Kinase, domain 1"/>
    <property type="match status" value="1"/>
</dbReference>
<comment type="caution">
    <text evidence="2">The sequence shown here is derived from an EMBL/GenBank/DDBJ whole genome shotgun (WGS) entry which is preliminary data.</text>
</comment>
<name>A0ABS9DY69_9PROT</name>
<gene>
    <name evidence="2" type="ORF">L2A60_13490</name>
</gene>
<protein>
    <submittedName>
        <fullName evidence="2">Phosphotransferase family protein</fullName>
    </submittedName>
</protein>
<dbReference type="EMBL" id="JAKGBZ010000028">
    <property type="protein sequence ID" value="MCF3947691.1"/>
    <property type="molecule type" value="Genomic_DNA"/>
</dbReference>
<organism evidence="2 3">
    <name type="scientific">Acidiphilium iwatense</name>
    <dbReference type="NCBI Taxonomy" id="768198"/>
    <lineage>
        <taxon>Bacteria</taxon>
        <taxon>Pseudomonadati</taxon>
        <taxon>Pseudomonadota</taxon>
        <taxon>Alphaproteobacteria</taxon>
        <taxon>Acetobacterales</taxon>
        <taxon>Acidocellaceae</taxon>
        <taxon>Acidiphilium</taxon>
    </lineage>
</organism>
<sequence>MTDPQADIDATIASLPCWTGRIAIAPLEGGITNRNYLVTARGERFVVRFGTDNPTHGIWRVNELAAARAGFAAGISPEVVHAAPGVMVSRFIAGRTLAAADFTDPAMLRAAIALLRRCHAAMAAHLDIPAVLFWVFHVNRAYLRRLRSGACRIADRLDGFAALNTELERRTGPVTLAFCHNDLLAANWIDDGARLWLIDWDYGGFNTPLFDLANLAANASLAPDTVLAALADYDGAQPDKARSDAFAALIAASLLRELLWSAVSEQDPPTDFDYAAYTETYARRLAEALAGLGIAEPGTV</sequence>